<protein>
    <submittedName>
        <fullName evidence="2">Uncharacterized protein</fullName>
    </submittedName>
</protein>
<keyword evidence="1" id="KW-0472">Membrane</keyword>
<gene>
    <name evidence="7" type="ORF">BYL167_LOCUS29008</name>
    <name evidence="2" type="ORF">CJN711_LOCUS11750</name>
    <name evidence="6" type="ORF">GIL414_LOCUS25022</name>
    <name evidence="3" type="ORF">KQP761_LOCUS6844</name>
    <name evidence="4" type="ORF">MBJ925_LOCUS27525</name>
    <name evidence="5" type="ORF">SMN809_LOCUS5503</name>
</gene>
<dbReference type="Proteomes" id="UP000663824">
    <property type="component" value="Unassembled WGS sequence"/>
</dbReference>
<dbReference type="EMBL" id="CAJNOW010002175">
    <property type="protein sequence ID" value="CAF1343143.1"/>
    <property type="molecule type" value="Genomic_DNA"/>
</dbReference>
<dbReference type="Proteomes" id="UP000676336">
    <property type="component" value="Unassembled WGS sequence"/>
</dbReference>
<dbReference type="EMBL" id="CAJOBI010001390">
    <property type="protein sequence ID" value="CAF3878938.1"/>
    <property type="molecule type" value="Genomic_DNA"/>
</dbReference>
<dbReference type="OrthoDB" id="10033993at2759"/>
<dbReference type="EMBL" id="CAJOBJ010032726">
    <property type="protein sequence ID" value="CAF4282058.1"/>
    <property type="molecule type" value="Genomic_DNA"/>
</dbReference>
<evidence type="ECO:0000313" key="4">
    <source>
        <dbReference type="EMBL" id="CAF2130702.1"/>
    </source>
</evidence>
<keyword evidence="1" id="KW-0812">Transmembrane</keyword>
<evidence type="ECO:0000313" key="7">
    <source>
        <dbReference type="EMBL" id="CAF4338614.1"/>
    </source>
</evidence>
<dbReference type="Proteomes" id="UP000663834">
    <property type="component" value="Unassembled WGS sequence"/>
</dbReference>
<evidence type="ECO:0000313" key="3">
    <source>
        <dbReference type="EMBL" id="CAF1343143.1"/>
    </source>
</evidence>
<proteinExistence type="predicted"/>
<feature type="transmembrane region" description="Helical" evidence="1">
    <location>
        <begin position="29"/>
        <end position="54"/>
    </location>
</feature>
<name>A0A814W1D5_9BILA</name>
<evidence type="ECO:0000313" key="6">
    <source>
        <dbReference type="EMBL" id="CAF4282058.1"/>
    </source>
</evidence>
<evidence type="ECO:0000313" key="2">
    <source>
        <dbReference type="EMBL" id="CAF1195694.1"/>
    </source>
</evidence>
<reference evidence="2" key="1">
    <citation type="submission" date="2021-02" db="EMBL/GenBank/DDBJ databases">
        <authorList>
            <person name="Nowell W R."/>
        </authorList>
    </citation>
    <scope>NUCLEOTIDE SEQUENCE</scope>
</reference>
<dbReference type="SUPFAM" id="SSF81321">
    <property type="entry name" value="Family A G protein-coupled receptor-like"/>
    <property type="match status" value="1"/>
</dbReference>
<evidence type="ECO:0000313" key="8">
    <source>
        <dbReference type="Proteomes" id="UP000663855"/>
    </source>
</evidence>
<keyword evidence="1" id="KW-1133">Transmembrane helix</keyword>
<comment type="caution">
    <text evidence="2">The sequence shown here is derived from an EMBL/GenBank/DDBJ whole genome shotgun (WGS) entry which is preliminary data.</text>
</comment>
<evidence type="ECO:0000313" key="5">
    <source>
        <dbReference type="EMBL" id="CAF3878938.1"/>
    </source>
</evidence>
<dbReference type="Gene3D" id="1.20.1070.10">
    <property type="entry name" value="Rhodopsin 7-helix transmembrane proteins"/>
    <property type="match status" value="1"/>
</dbReference>
<accession>A0A814W1D5</accession>
<dbReference type="Proteomes" id="UP000681967">
    <property type="component" value="Unassembled WGS sequence"/>
</dbReference>
<dbReference type="EMBL" id="CAJNOV010005012">
    <property type="protein sequence ID" value="CAF1195694.1"/>
    <property type="molecule type" value="Genomic_DNA"/>
</dbReference>
<sequence length="140" mass="16461">MTIFGILTYRNIGKIATLGRLYIDRQITIVIFMQVLLAFISLTPYGIYNTYAVITSNLQKSPDRKVKENIVSNTTYLIGSFAYAGRFYMFMLLSPRFRSIVKKRLTWLQRPRRIVPLKRRFQHNPSFCFSSRGIKKHENN</sequence>
<dbReference type="Proteomes" id="UP000663855">
    <property type="component" value="Unassembled WGS sequence"/>
</dbReference>
<evidence type="ECO:0000256" key="1">
    <source>
        <dbReference type="SAM" id="Phobius"/>
    </source>
</evidence>
<dbReference type="AlphaFoldDB" id="A0A814W1D5"/>
<dbReference type="EMBL" id="CAJNRE010014748">
    <property type="protein sequence ID" value="CAF2130702.1"/>
    <property type="molecule type" value="Genomic_DNA"/>
</dbReference>
<dbReference type="EMBL" id="CAJOBH010042967">
    <property type="protein sequence ID" value="CAF4338614.1"/>
    <property type="molecule type" value="Genomic_DNA"/>
</dbReference>
<dbReference type="Proteomes" id="UP000681720">
    <property type="component" value="Unassembled WGS sequence"/>
</dbReference>
<organism evidence="2 8">
    <name type="scientific">Rotaria magnacalcarata</name>
    <dbReference type="NCBI Taxonomy" id="392030"/>
    <lineage>
        <taxon>Eukaryota</taxon>
        <taxon>Metazoa</taxon>
        <taxon>Spiralia</taxon>
        <taxon>Gnathifera</taxon>
        <taxon>Rotifera</taxon>
        <taxon>Eurotatoria</taxon>
        <taxon>Bdelloidea</taxon>
        <taxon>Philodinida</taxon>
        <taxon>Philodinidae</taxon>
        <taxon>Rotaria</taxon>
    </lineage>
</organism>
<feature type="transmembrane region" description="Helical" evidence="1">
    <location>
        <begin position="74"/>
        <end position="94"/>
    </location>
</feature>